<dbReference type="AlphaFoldDB" id="A0A6M0IIS6"/>
<reference evidence="2 3" key="1">
    <citation type="submission" date="2020-02" db="EMBL/GenBank/DDBJ databases">
        <title>Draft genome sequence of two Spirosoma agri KCTC 52727 and Spirosoma terrae KCTC 52035.</title>
        <authorList>
            <person name="Rojas J."/>
            <person name="Ambika Manirajan B."/>
            <person name="Ratering S."/>
            <person name="Suarez C."/>
            <person name="Schnell S."/>
        </authorList>
    </citation>
    <scope>NUCLEOTIDE SEQUENCE [LARGE SCALE GENOMIC DNA]</scope>
    <source>
        <strain evidence="2 3">KCTC 52727</strain>
    </source>
</reference>
<evidence type="ECO:0000259" key="1">
    <source>
        <dbReference type="Pfam" id="PF13471"/>
    </source>
</evidence>
<dbReference type="InterPro" id="IPR053521">
    <property type="entry name" value="McjB-like"/>
</dbReference>
<evidence type="ECO:0000313" key="3">
    <source>
        <dbReference type="Proteomes" id="UP000477386"/>
    </source>
</evidence>
<dbReference type="Proteomes" id="UP000477386">
    <property type="component" value="Unassembled WGS sequence"/>
</dbReference>
<gene>
    <name evidence="2" type="ORF">GK091_14940</name>
</gene>
<dbReference type="EMBL" id="JAAGNZ010000001">
    <property type="protein sequence ID" value="NEU68186.1"/>
    <property type="molecule type" value="Genomic_DNA"/>
</dbReference>
<organism evidence="2 3">
    <name type="scientific">Spirosoma agri</name>
    <dbReference type="NCBI Taxonomy" id="1987381"/>
    <lineage>
        <taxon>Bacteria</taxon>
        <taxon>Pseudomonadati</taxon>
        <taxon>Bacteroidota</taxon>
        <taxon>Cytophagia</taxon>
        <taxon>Cytophagales</taxon>
        <taxon>Cytophagaceae</taxon>
        <taxon>Spirosoma</taxon>
    </lineage>
</organism>
<comment type="caution">
    <text evidence="2">The sequence shown here is derived from an EMBL/GenBank/DDBJ whole genome shotgun (WGS) entry which is preliminary data.</text>
</comment>
<name>A0A6M0IIS6_9BACT</name>
<evidence type="ECO:0000313" key="2">
    <source>
        <dbReference type="EMBL" id="NEU68186.1"/>
    </source>
</evidence>
<feature type="domain" description="Microcin J25-processing protein McjB C-terminal" evidence="1">
    <location>
        <begin position="47"/>
        <end position="143"/>
    </location>
</feature>
<dbReference type="RefSeq" id="WP_164039732.1">
    <property type="nucleotide sequence ID" value="NZ_JAAGNZ010000001.1"/>
</dbReference>
<protein>
    <submittedName>
        <fullName evidence="2">Lasso peptide biosynthesis B2 protein</fullName>
    </submittedName>
</protein>
<proteinExistence type="predicted"/>
<dbReference type="NCBIfam" id="NF033537">
    <property type="entry name" value="lasso_biosyn_B2"/>
    <property type="match status" value="1"/>
</dbReference>
<dbReference type="Pfam" id="PF13471">
    <property type="entry name" value="Transglut_core3"/>
    <property type="match status" value="1"/>
</dbReference>
<accession>A0A6M0IIS6</accession>
<keyword evidence="3" id="KW-1185">Reference proteome</keyword>
<sequence>MKNSSKRPSSLAKLIAVSWQQIVLLCKALGILTIYKGQLLMVPFRYLIKKVDQRTVAQITPDEYTLQTTVWAIRVVSNRIPLGFTCLVQALSAKWLLRKHSGVRIHIGVHKSTAQEFSAHAWVTYNGTVILGEQTTQVFQPILEWK</sequence>
<dbReference type="InterPro" id="IPR032708">
    <property type="entry name" value="McjB_C"/>
</dbReference>